<keyword evidence="4" id="KW-1185">Reference proteome</keyword>
<feature type="region of interest" description="Disordered" evidence="1">
    <location>
        <begin position="1"/>
        <end position="30"/>
    </location>
</feature>
<dbReference type="AlphaFoldDB" id="A0A6A6PLW7"/>
<proteinExistence type="predicted"/>
<reference evidence="3" key="1">
    <citation type="journal article" date="2020" name="Stud. Mycol.">
        <title>101 Dothideomycetes genomes: a test case for predicting lifestyles and emergence of pathogens.</title>
        <authorList>
            <person name="Haridas S."/>
            <person name="Albert R."/>
            <person name="Binder M."/>
            <person name="Bloem J."/>
            <person name="Labutti K."/>
            <person name="Salamov A."/>
            <person name="Andreopoulos B."/>
            <person name="Baker S."/>
            <person name="Barry K."/>
            <person name="Bills G."/>
            <person name="Bluhm B."/>
            <person name="Cannon C."/>
            <person name="Castanera R."/>
            <person name="Culley D."/>
            <person name="Daum C."/>
            <person name="Ezra D."/>
            <person name="Gonzalez J."/>
            <person name="Henrissat B."/>
            <person name="Kuo A."/>
            <person name="Liang C."/>
            <person name="Lipzen A."/>
            <person name="Lutzoni F."/>
            <person name="Magnuson J."/>
            <person name="Mondo S."/>
            <person name="Nolan M."/>
            <person name="Ohm R."/>
            <person name="Pangilinan J."/>
            <person name="Park H.-J."/>
            <person name="Ramirez L."/>
            <person name="Alfaro M."/>
            <person name="Sun H."/>
            <person name="Tritt A."/>
            <person name="Yoshinaga Y."/>
            <person name="Zwiers L.-H."/>
            <person name="Turgeon B."/>
            <person name="Goodwin S."/>
            <person name="Spatafora J."/>
            <person name="Crous P."/>
            <person name="Grigoriev I."/>
        </authorList>
    </citation>
    <scope>NUCLEOTIDE SEQUENCE</scope>
    <source>
        <strain evidence="3">CBS 113389</strain>
    </source>
</reference>
<name>A0A6A6PLW7_9PEZI</name>
<feature type="transmembrane region" description="Helical" evidence="2">
    <location>
        <begin position="101"/>
        <end position="120"/>
    </location>
</feature>
<keyword evidence="2" id="KW-1133">Transmembrane helix</keyword>
<keyword evidence="2" id="KW-0812">Transmembrane</keyword>
<dbReference type="Proteomes" id="UP000799767">
    <property type="component" value="Unassembled WGS sequence"/>
</dbReference>
<evidence type="ECO:0000313" key="3">
    <source>
        <dbReference type="EMBL" id="KAF2480982.1"/>
    </source>
</evidence>
<protein>
    <submittedName>
        <fullName evidence="3">Uncharacterized protein</fullName>
    </submittedName>
</protein>
<dbReference type="OrthoDB" id="5398396at2759"/>
<evidence type="ECO:0000256" key="1">
    <source>
        <dbReference type="SAM" id="MobiDB-lite"/>
    </source>
</evidence>
<accession>A0A6A6PLW7</accession>
<evidence type="ECO:0000256" key="2">
    <source>
        <dbReference type="SAM" id="Phobius"/>
    </source>
</evidence>
<keyword evidence="2" id="KW-0472">Membrane</keyword>
<dbReference type="GeneID" id="54470903"/>
<organism evidence="3 4">
    <name type="scientific">Neohortaea acidophila</name>
    <dbReference type="NCBI Taxonomy" id="245834"/>
    <lineage>
        <taxon>Eukaryota</taxon>
        <taxon>Fungi</taxon>
        <taxon>Dikarya</taxon>
        <taxon>Ascomycota</taxon>
        <taxon>Pezizomycotina</taxon>
        <taxon>Dothideomycetes</taxon>
        <taxon>Dothideomycetidae</taxon>
        <taxon>Mycosphaerellales</taxon>
        <taxon>Teratosphaeriaceae</taxon>
        <taxon>Neohortaea</taxon>
    </lineage>
</organism>
<sequence length="170" mass="18196">MGLFDGRSASYSEVRRKASPTRTASGTSKGYFVRPHVSSSSSRSSNSFFNFGGGSRGFGFGSGSSSYRRSPRAGYIKYLWARLQRMVRELWAYARRHPMKAFFAVVVPLLSAGGAIHGLMKQFGVQVPGMDLGGARTMRGGYYGSAGYGGGGGGWMDNAGSLLQVAKAFM</sequence>
<gene>
    <name evidence="3" type="ORF">BDY17DRAFT_180221</name>
</gene>
<evidence type="ECO:0000313" key="4">
    <source>
        <dbReference type="Proteomes" id="UP000799767"/>
    </source>
</evidence>
<dbReference type="EMBL" id="MU001638">
    <property type="protein sequence ID" value="KAF2480982.1"/>
    <property type="molecule type" value="Genomic_DNA"/>
</dbReference>
<dbReference type="RefSeq" id="XP_033587552.1">
    <property type="nucleotide sequence ID" value="XM_033729901.1"/>
</dbReference>